<comment type="caution">
    <text evidence="1">The sequence shown here is derived from an EMBL/GenBank/DDBJ whole genome shotgun (WGS) entry which is preliminary data.</text>
</comment>
<name>A0ABP8JK76_9MICO</name>
<protein>
    <submittedName>
        <fullName evidence="1">Uncharacterized protein</fullName>
    </submittedName>
</protein>
<dbReference type="Proteomes" id="UP001500642">
    <property type="component" value="Unassembled WGS sequence"/>
</dbReference>
<reference evidence="2" key="1">
    <citation type="journal article" date="2019" name="Int. J. Syst. Evol. Microbiol.">
        <title>The Global Catalogue of Microorganisms (GCM) 10K type strain sequencing project: providing services to taxonomists for standard genome sequencing and annotation.</title>
        <authorList>
            <consortium name="The Broad Institute Genomics Platform"/>
            <consortium name="The Broad Institute Genome Sequencing Center for Infectious Disease"/>
            <person name="Wu L."/>
            <person name="Ma J."/>
        </authorList>
    </citation>
    <scope>NUCLEOTIDE SEQUENCE [LARGE SCALE GENOMIC DNA]</scope>
    <source>
        <strain evidence="2">JCM 17808</strain>
    </source>
</reference>
<organism evidence="1 2">
    <name type="scientific">Brevibacterium pityocampae</name>
    <dbReference type="NCBI Taxonomy" id="506594"/>
    <lineage>
        <taxon>Bacteria</taxon>
        <taxon>Bacillati</taxon>
        <taxon>Actinomycetota</taxon>
        <taxon>Actinomycetes</taxon>
        <taxon>Micrococcales</taxon>
        <taxon>Brevibacteriaceae</taxon>
        <taxon>Brevibacterium</taxon>
    </lineage>
</organism>
<keyword evidence="2" id="KW-1185">Reference proteome</keyword>
<dbReference type="InterPro" id="IPR046561">
    <property type="entry name" value="DUF6716"/>
</dbReference>
<dbReference type="Pfam" id="PF20471">
    <property type="entry name" value="DUF6716"/>
    <property type="match status" value="1"/>
</dbReference>
<proteinExistence type="predicted"/>
<dbReference type="EMBL" id="BAABGL010000015">
    <property type="protein sequence ID" value="GAA4392083.1"/>
    <property type="molecule type" value="Genomic_DNA"/>
</dbReference>
<evidence type="ECO:0000313" key="2">
    <source>
        <dbReference type="Proteomes" id="UP001500642"/>
    </source>
</evidence>
<gene>
    <name evidence="1" type="ORF">GCM10023167_19950</name>
</gene>
<accession>A0ABP8JK76</accession>
<evidence type="ECO:0000313" key="1">
    <source>
        <dbReference type="EMBL" id="GAA4392083.1"/>
    </source>
</evidence>
<dbReference type="RefSeq" id="WP_345031799.1">
    <property type="nucleotide sequence ID" value="NZ_BAABGL010000015.1"/>
</dbReference>
<dbReference type="SUPFAM" id="SSF53756">
    <property type="entry name" value="UDP-Glycosyltransferase/glycogen phosphorylase"/>
    <property type="match status" value="1"/>
</dbReference>
<sequence length="743" mass="81206">MQSFAWIESPLQFLSALEARAEGEFMELQVRGDASGMQSFLKSFETRWLPAEVTLRTAMARPEVPARPPQATVTRARHPVRLLVGDPCSGRFQSALANGSLGRPEHITLIDDGLATEHAVRLLTTTYPTPLRRARQQLSPTRAALAYSTALNLRSALRSGRMSWTTALPLPGYLIAAFTALGGTVARHDFERLRSLDLPAPDLHGEIVLGSSLAVDGLIHDDAYMSWVETATAGRTCAYLPHRREKPEDLARIAALPGVTVLAPGLPVELRLASAPRGARLLSLPTTAASTLRLTMDSPQIEVTPIPSSWWTDAAPDGLRRALNRSFNIRQYNERVDRFTIVAMCDSESYLKWAARTMDALGPDADSHLWLIDTPILPTAEQTRNALLGSSWAGRTIPVVKRGDLADGFLNLTPDVVLAAATGPVVQQIYASAARLPRRPGLVSGLPGVGLPATSKGMRYRRIGDTFITHSSREREEYLRITRELRIPAEVIVNRLPLLASAEPPTPASDLGRPPERIVFATQAKVPHGKEDRVRILLALAEYRRRHPGSEVIVKVRSRPGEQETHREEHTYMSLIDELVADGRMQPGELTVGVGAMSTFLSPGTALVTVSSTAALEAIDHGLPTLVLGDFGVGEEMLNLAFAGSGAIGTLQDLVAGNIGFPNREWLLANYFHPPSTELADSIALLAVRSRERQLPDIRTAARVQDFRRIRAELRTLAPDPVVRGYRAVANRARQIGRRITDS</sequence>